<keyword evidence="3" id="KW-1185">Reference proteome</keyword>
<organism evidence="2 3">
    <name type="scientific">Jaminaea rosea</name>
    <dbReference type="NCBI Taxonomy" id="1569628"/>
    <lineage>
        <taxon>Eukaryota</taxon>
        <taxon>Fungi</taxon>
        <taxon>Dikarya</taxon>
        <taxon>Basidiomycota</taxon>
        <taxon>Ustilaginomycotina</taxon>
        <taxon>Exobasidiomycetes</taxon>
        <taxon>Microstromatales</taxon>
        <taxon>Microstromatales incertae sedis</taxon>
        <taxon>Jaminaea</taxon>
    </lineage>
</organism>
<dbReference type="GO" id="GO:0016150">
    <property type="term" value="F:translation release factor activity, codon nonspecific"/>
    <property type="evidence" value="ECO:0007669"/>
    <property type="project" value="TreeGrafter"/>
</dbReference>
<dbReference type="EMBL" id="KZ819662">
    <property type="protein sequence ID" value="PWN30282.1"/>
    <property type="molecule type" value="Genomic_DNA"/>
</dbReference>
<feature type="region of interest" description="Disordered" evidence="1">
    <location>
        <begin position="124"/>
        <end position="150"/>
    </location>
</feature>
<dbReference type="Proteomes" id="UP000245884">
    <property type="component" value="Unassembled WGS sequence"/>
</dbReference>
<dbReference type="GO" id="GO:0070126">
    <property type="term" value="P:mitochondrial translational termination"/>
    <property type="evidence" value="ECO:0007669"/>
    <property type="project" value="TreeGrafter"/>
</dbReference>
<gene>
    <name evidence="2" type="ORF">BDZ90DRAFT_8775</name>
</gene>
<dbReference type="OrthoDB" id="270639at2759"/>
<sequence>MTTGMNSISDRNGPQLSSPVSTKANVRLSLAAATAEGRVYEQEKSPFPLPIPREVARRAAKESPYYAASSQSLLVSSSQSRSQEANLENAIDKLCNHLHSLAAAGLVGETSSQQREKVQRLAEREKGKMKQLKQKRADVKMGRKKITTWD</sequence>
<dbReference type="RefSeq" id="XP_025364894.1">
    <property type="nucleotide sequence ID" value="XM_025509909.1"/>
</dbReference>
<accession>A0A316UYJ0</accession>
<reference evidence="2 3" key="1">
    <citation type="journal article" date="2018" name="Mol. Biol. Evol.">
        <title>Broad Genomic Sampling Reveals a Smut Pathogenic Ancestry of the Fungal Clade Ustilaginomycotina.</title>
        <authorList>
            <person name="Kijpornyongpan T."/>
            <person name="Mondo S.J."/>
            <person name="Barry K."/>
            <person name="Sandor L."/>
            <person name="Lee J."/>
            <person name="Lipzen A."/>
            <person name="Pangilinan J."/>
            <person name="LaButti K."/>
            <person name="Hainaut M."/>
            <person name="Henrissat B."/>
            <person name="Grigoriev I.V."/>
            <person name="Spatafora J.W."/>
            <person name="Aime M.C."/>
        </authorList>
    </citation>
    <scope>NUCLEOTIDE SEQUENCE [LARGE SCALE GENOMIC DNA]</scope>
    <source>
        <strain evidence="2 3">MCA 5214</strain>
    </source>
</reference>
<evidence type="ECO:0000256" key="1">
    <source>
        <dbReference type="SAM" id="MobiDB-lite"/>
    </source>
</evidence>
<dbReference type="PANTHER" id="PTHR11075">
    <property type="entry name" value="PEPTIDE CHAIN RELEASE FACTOR"/>
    <property type="match status" value="1"/>
</dbReference>
<name>A0A316UYJ0_9BASI</name>
<dbReference type="AlphaFoldDB" id="A0A316UYJ0"/>
<evidence type="ECO:0000313" key="2">
    <source>
        <dbReference type="EMBL" id="PWN30282.1"/>
    </source>
</evidence>
<dbReference type="PANTHER" id="PTHR11075:SF54">
    <property type="entry name" value="LARGE RIBOSOMAL SUBUNIT PROTEIN ML62"/>
    <property type="match status" value="1"/>
</dbReference>
<dbReference type="Gene3D" id="3.30.160.20">
    <property type="match status" value="1"/>
</dbReference>
<feature type="region of interest" description="Disordered" evidence="1">
    <location>
        <begin position="1"/>
        <end position="22"/>
    </location>
</feature>
<dbReference type="STRING" id="1569628.A0A316UYJ0"/>
<dbReference type="GO" id="GO:0004045">
    <property type="term" value="F:peptidyl-tRNA hydrolase activity"/>
    <property type="evidence" value="ECO:0007669"/>
    <property type="project" value="TreeGrafter"/>
</dbReference>
<evidence type="ECO:0000313" key="3">
    <source>
        <dbReference type="Proteomes" id="UP000245884"/>
    </source>
</evidence>
<protein>
    <recommendedName>
        <fullName evidence="4">Prokaryotic-type class I peptide chain release factors domain-containing protein</fullName>
    </recommendedName>
</protein>
<dbReference type="GeneID" id="37031732"/>
<evidence type="ECO:0008006" key="4">
    <source>
        <dbReference type="Google" id="ProtNLM"/>
    </source>
</evidence>
<proteinExistence type="predicted"/>
<dbReference type="InterPro" id="IPR052104">
    <property type="entry name" value="Mito_Release_Factor_mL62"/>
</dbReference>
<dbReference type="GO" id="GO:0005762">
    <property type="term" value="C:mitochondrial large ribosomal subunit"/>
    <property type="evidence" value="ECO:0007669"/>
    <property type="project" value="TreeGrafter"/>
</dbReference>